<evidence type="ECO:0000256" key="3">
    <source>
        <dbReference type="ARBA" id="ARBA00022695"/>
    </source>
</evidence>
<dbReference type="EC" id="2.7.7.49" evidence="1"/>
<evidence type="ECO:0000313" key="11">
    <source>
        <dbReference type="EMBL" id="PCE22642.1"/>
    </source>
</evidence>
<dbReference type="PRINTS" id="PR00866">
    <property type="entry name" value="RNADNAPOLMS"/>
</dbReference>
<dbReference type="GO" id="GO:0046872">
    <property type="term" value="F:metal ion binding"/>
    <property type="evidence" value="ECO:0007669"/>
    <property type="project" value="UniProtKB-KW"/>
</dbReference>
<keyword evidence="7" id="KW-0051">Antiviral defense</keyword>
<dbReference type="InterPro" id="IPR000123">
    <property type="entry name" value="Reverse_transcriptase_msDNA"/>
</dbReference>
<reference evidence="11 12" key="1">
    <citation type="submission" date="2017-01" db="EMBL/GenBank/DDBJ databases">
        <title>Whole-Genome Shotgun Sequencing of Two beta-Proteobacterial Species in Search of the Bulgecin Biosynthetic Cluster.</title>
        <authorList>
            <person name="Horsman M.E."/>
            <person name="Marous D.R."/>
            <person name="Li R."/>
            <person name="Oliver R.A."/>
            <person name="Byun B."/>
            <person name="Emrich S.J."/>
            <person name="Boggess B."/>
            <person name="Townsend C.A."/>
            <person name="Mobashery S."/>
        </authorList>
    </citation>
    <scope>NUCLEOTIDE SEQUENCE [LARGE SCALE GENOMIC DNA]</scope>
    <source>
        <strain evidence="11 12">ATCC 31363</strain>
    </source>
</reference>
<keyword evidence="4" id="KW-0479">Metal-binding</keyword>
<dbReference type="GO" id="GO:0051607">
    <property type="term" value="P:defense response to virus"/>
    <property type="evidence" value="ECO:0007669"/>
    <property type="project" value="UniProtKB-KW"/>
</dbReference>
<name>A0A2A4EQF3_9BURK</name>
<dbReference type="GO" id="GO:0003964">
    <property type="term" value="F:RNA-directed DNA polymerase activity"/>
    <property type="evidence" value="ECO:0007669"/>
    <property type="project" value="UniProtKB-KW"/>
</dbReference>
<gene>
    <name evidence="11" type="ORF">BWP39_23465</name>
</gene>
<dbReference type="PANTHER" id="PTHR34047">
    <property type="entry name" value="NUCLEAR INTRON MATURASE 1, MITOCHONDRIAL-RELATED"/>
    <property type="match status" value="1"/>
</dbReference>
<proteinExistence type="inferred from homology"/>
<evidence type="ECO:0000256" key="1">
    <source>
        <dbReference type="ARBA" id="ARBA00012493"/>
    </source>
</evidence>
<dbReference type="Pfam" id="PF00078">
    <property type="entry name" value="RVT_1"/>
    <property type="match status" value="1"/>
</dbReference>
<protein>
    <recommendedName>
        <fullName evidence="1">RNA-directed DNA polymerase</fullName>
        <ecNumber evidence="1">2.7.7.49</ecNumber>
    </recommendedName>
</protein>
<dbReference type="PROSITE" id="PS50878">
    <property type="entry name" value="RT_POL"/>
    <property type="match status" value="1"/>
</dbReference>
<feature type="domain" description="Reverse transcriptase" evidence="10">
    <location>
        <begin position="135"/>
        <end position="374"/>
    </location>
</feature>
<evidence type="ECO:0000313" key="12">
    <source>
        <dbReference type="Proteomes" id="UP000218022"/>
    </source>
</evidence>
<evidence type="ECO:0000256" key="8">
    <source>
        <dbReference type="ARBA" id="ARBA00034120"/>
    </source>
</evidence>
<comment type="catalytic activity">
    <reaction evidence="9">
        <text>DNA(n) + a 2'-deoxyribonucleoside 5'-triphosphate = DNA(n+1) + diphosphate</text>
        <dbReference type="Rhea" id="RHEA:22508"/>
        <dbReference type="Rhea" id="RHEA-COMP:17339"/>
        <dbReference type="Rhea" id="RHEA-COMP:17340"/>
        <dbReference type="ChEBI" id="CHEBI:33019"/>
        <dbReference type="ChEBI" id="CHEBI:61560"/>
        <dbReference type="ChEBI" id="CHEBI:173112"/>
        <dbReference type="EC" id="2.7.7.49"/>
    </reaction>
</comment>
<comment type="similarity">
    <text evidence="8">Belongs to the bacterial reverse transcriptase family.</text>
</comment>
<dbReference type="InterPro" id="IPR051083">
    <property type="entry name" value="GrpII_Intron_Splice-Mob/Def"/>
</dbReference>
<organism evidence="11 12">
    <name type="scientific">Paraburkholderia acidicola</name>
    <dbReference type="NCBI Taxonomy" id="1912599"/>
    <lineage>
        <taxon>Bacteria</taxon>
        <taxon>Pseudomonadati</taxon>
        <taxon>Pseudomonadota</taxon>
        <taxon>Betaproteobacteria</taxon>
        <taxon>Burkholderiales</taxon>
        <taxon>Burkholderiaceae</taxon>
        <taxon>Paraburkholderia</taxon>
    </lineage>
</organism>
<dbReference type="OrthoDB" id="7055795at2"/>
<evidence type="ECO:0000256" key="4">
    <source>
        <dbReference type="ARBA" id="ARBA00022723"/>
    </source>
</evidence>
<evidence type="ECO:0000259" key="10">
    <source>
        <dbReference type="PROSITE" id="PS50878"/>
    </source>
</evidence>
<dbReference type="SUPFAM" id="SSF56672">
    <property type="entry name" value="DNA/RNA polymerases"/>
    <property type="match status" value="1"/>
</dbReference>
<keyword evidence="3" id="KW-0548">Nucleotidyltransferase</keyword>
<dbReference type="PANTHER" id="PTHR34047:SF7">
    <property type="entry name" value="RNA-DIRECTED DNA POLYMERASE"/>
    <property type="match status" value="1"/>
</dbReference>
<dbReference type="InterPro" id="IPR000477">
    <property type="entry name" value="RT_dom"/>
</dbReference>
<dbReference type="EMBL" id="MTZV01000006">
    <property type="protein sequence ID" value="PCE22642.1"/>
    <property type="molecule type" value="Genomic_DNA"/>
</dbReference>
<evidence type="ECO:0000256" key="6">
    <source>
        <dbReference type="ARBA" id="ARBA00022918"/>
    </source>
</evidence>
<dbReference type="GO" id="GO:0003723">
    <property type="term" value="F:RNA binding"/>
    <property type="evidence" value="ECO:0007669"/>
    <property type="project" value="InterPro"/>
</dbReference>
<accession>A0A2A4EQF3</accession>
<dbReference type="InterPro" id="IPR043502">
    <property type="entry name" value="DNA/RNA_pol_sf"/>
</dbReference>
<keyword evidence="2" id="KW-0808">Transferase</keyword>
<evidence type="ECO:0000256" key="9">
    <source>
        <dbReference type="ARBA" id="ARBA00048173"/>
    </source>
</evidence>
<sequence length="455" mass="50305">MQLSLHQTVIAIAEAMLAGEPYRDSVAARAASILGAQLPWLSEAADDAVHRFGHRWDDTQPDEVAPFIADLPGFVSSWMSEERLSVIRILRRAPVQRRLPPPLAQIEIPQLPALGDLADWLELSPADLGWLANRWRVGARDGPSPLHHYSYRVCEKRGGRYRLIERPKSLLRAAQHKLLHGLLDRVPPHEAAHGFRKGRNIVSFAAPHVGQPLVIRLDLADFFVSVTEARVHSVFRTLGYTSAVARAMTAMVTNRVPSAQLLAPDLKGKFDWLEQQRFRTRHLPQGASTSPALANLCAFRLDTRLAALARSLNANYTRYADDLAFSGGAQLMSVADRLPVKVAAIAIEEGFSVQPRKTRVMPRGVRQQLAGIVVNQHPNFSRDKFDTLKATLNNCVKHGVASQNRSAHRDFRASLAGHIAHVTMLNSARGAKLKAIFDCIDWSEPVGDEHGTSAL</sequence>
<evidence type="ECO:0000256" key="7">
    <source>
        <dbReference type="ARBA" id="ARBA00023118"/>
    </source>
</evidence>
<evidence type="ECO:0000256" key="2">
    <source>
        <dbReference type="ARBA" id="ARBA00022679"/>
    </source>
</evidence>
<keyword evidence="5" id="KW-0460">Magnesium</keyword>
<keyword evidence="6 11" id="KW-0695">RNA-directed DNA polymerase</keyword>
<comment type="caution">
    <text evidence="11">The sequence shown here is derived from an EMBL/GenBank/DDBJ whole genome shotgun (WGS) entry which is preliminary data.</text>
</comment>
<evidence type="ECO:0000256" key="5">
    <source>
        <dbReference type="ARBA" id="ARBA00022842"/>
    </source>
</evidence>
<dbReference type="AlphaFoldDB" id="A0A2A4EQF3"/>
<dbReference type="Proteomes" id="UP000218022">
    <property type="component" value="Unassembled WGS sequence"/>
</dbReference>
<dbReference type="CDD" id="cd03487">
    <property type="entry name" value="RT_Bac_retron_II"/>
    <property type="match status" value="1"/>
</dbReference>